<name>A0A5C4KSE5_PSEJE</name>
<comment type="caution">
    <text evidence="1">The sequence shown here is derived from an EMBL/GenBank/DDBJ whole genome shotgun (WGS) entry which is preliminary data.</text>
</comment>
<accession>A0A5C4KSE5</accession>
<dbReference type="RefSeq" id="WP_139055541.1">
    <property type="nucleotide sequence ID" value="NZ_VDDB01000019.1"/>
</dbReference>
<proteinExistence type="predicted"/>
<protein>
    <submittedName>
        <fullName evidence="1">Uncharacterized protein</fullName>
    </submittedName>
</protein>
<organism evidence="1 2">
    <name type="scientific">Pseudomonas jessenii</name>
    <dbReference type="NCBI Taxonomy" id="77298"/>
    <lineage>
        <taxon>Bacteria</taxon>
        <taxon>Pseudomonadati</taxon>
        <taxon>Pseudomonadota</taxon>
        <taxon>Gammaproteobacteria</taxon>
        <taxon>Pseudomonadales</taxon>
        <taxon>Pseudomonadaceae</taxon>
        <taxon>Pseudomonas</taxon>
    </lineage>
</organism>
<evidence type="ECO:0000313" key="1">
    <source>
        <dbReference type="EMBL" id="TNB91654.1"/>
    </source>
</evidence>
<sequence>MDKLSRLNSLLIQHNAVVSLNIEIQDFKYNLALTMSSLDDAAESTITINFQDVSALDLSGFGGGLTQFMELVVTRIDRGLDRIRYELRDVEDEKISFYFFTFSEPSHAQQCCGV</sequence>
<evidence type="ECO:0000313" key="2">
    <source>
        <dbReference type="Proteomes" id="UP000306272"/>
    </source>
</evidence>
<reference evidence="1" key="1">
    <citation type="submission" date="2019-06" db="EMBL/GenBank/DDBJ databases">
        <title>Pseudomonas-derived Butenolides : (Bio)synthesis of Styrolides.</title>
        <authorList>
            <person name="Klapper M."/>
            <person name="Chowdhury S."/>
            <person name="Stallforth P."/>
        </authorList>
    </citation>
    <scope>NUCLEOTIDE SEQUENCE [LARGE SCALE GENOMIC DNA]</scope>
    <source>
        <strain evidence="1">EC-S101</strain>
    </source>
</reference>
<dbReference type="AlphaFoldDB" id="A0A5C4KSE5"/>
<gene>
    <name evidence="1" type="ORF">FHG55_24240</name>
</gene>
<dbReference type="EMBL" id="VDDB01000019">
    <property type="protein sequence ID" value="TNB91654.1"/>
    <property type="molecule type" value="Genomic_DNA"/>
</dbReference>
<keyword evidence="2" id="KW-1185">Reference proteome</keyword>
<dbReference type="Proteomes" id="UP000306272">
    <property type="component" value="Unassembled WGS sequence"/>
</dbReference>